<dbReference type="RefSeq" id="WP_139688053.1">
    <property type="nucleotide sequence ID" value="NZ_WEHW01000028.1"/>
</dbReference>
<proteinExistence type="predicted"/>
<dbReference type="Proteomes" id="UP000469462">
    <property type="component" value="Unassembled WGS sequence"/>
</dbReference>
<accession>A0AAI9WMR2</accession>
<dbReference type="AlphaFoldDB" id="A0AAI9WMR2"/>
<protein>
    <submittedName>
        <fullName evidence="2">DUF927 domain-containing protein</fullName>
    </submittedName>
</protein>
<keyword evidence="3" id="KW-1185">Reference proteome</keyword>
<evidence type="ECO:0000313" key="3">
    <source>
        <dbReference type="Proteomes" id="UP000469462"/>
    </source>
</evidence>
<feature type="domain" description="DUF927" evidence="1">
    <location>
        <begin position="434"/>
        <end position="714"/>
    </location>
</feature>
<comment type="caution">
    <text evidence="2">The sequence shown here is derived from an EMBL/GenBank/DDBJ whole genome shotgun (WGS) entry which is preliminary data.</text>
</comment>
<evidence type="ECO:0000259" key="1">
    <source>
        <dbReference type="Pfam" id="PF06048"/>
    </source>
</evidence>
<dbReference type="InterPro" id="IPR009270">
    <property type="entry name" value="DUF927"/>
</dbReference>
<sequence>MSLFTEQPKGMLFGLGKNSGDALPETYVAEGFLRFASLIAGLPRLEEKDGLYVSAAFTKRPGECGRRNNANAQPLPVLFLDVDDATPEQAEALPEKLKGLNVDAFTYPSFTDGAPKYETAEKAKKPGQTFKDIRDESGRLFRHVLHDAEGRPVEKAPACARFRVVLSLSRPPSQEERVLLMQWAASKLGVHFDGATKDAARLYYTPRINCKEADIKSYSGEPLDVDAALEEAHLLGLNAVNPAGPFGAPPPNYTPSPLAPGSVAAEAPFAPAAESTALEEWDDGPGIARESLFDIAPVTRPEDDPVLMRLARLGMVIGPSRANKGAFDIRCPFEHEHTTEGGARDTLYYSRESAENIDRDGRQFRLGRFHCMHSCMERHSQTEYFEALNLSYSDICRAWKGESPALFWGSEGRRYLTDSNGTVAVRIPGKSFKGTETPPTIHNVCFGLKVLGLMSDDKGGAQKLRLQFRDKDGRHHFADIALGDLMTRDPATVLAPLCTEGLQIAGRRAVPLLIDYLASFPSGLLPRFTGVDSLGWYHAPDGQNVFILSEETVYPCAPTSWRGPAIVYSGTKQKAAKLASRGTLAQWKERAACYCQYSSRMTLAVCVAFAAPCLALMSVEGGAFNIYGPSSRGKSLSLKLAASVFGRGAMDGEGNTAGYIDTWQGSLIGHEQSCIGHNDLPLILDEAAMCPEKERGDKAYMFSNGKEKKRGGISANGEIDSRKSHSWRTLGLSSAEMTAEQWIKAGRWGNRAYAGQLTRFTDVYACPVNDDLGVFEKLPEGLSGGEAAHAIESAAVECYGTAGREWLRYLTEHREEAKEALAASMKAFRDRFKADLQKGQFARVLDRFALCAAAGELATSIGLTGWEAFEPGKSIAAEQVYACARHALKPFRVGRERLDDVRALINMCTKESERFVNAPWHMGADTPTPCYGAQWAANSDGSKYAGADGEEWQDLSSDASAGAQGEDSEESGAPERVFFFYKGVFQEKYGGEVMAKSLALWLQGEGALVRIGGDTRRNDGTSRCGRAYGLHDAKTPGYCVLLNRLRGLEEQLTDD</sequence>
<name>A0AAI9WMR2_9BURK</name>
<reference evidence="2 3" key="1">
    <citation type="submission" date="2019-10" db="EMBL/GenBank/DDBJ databases">
        <title>Genome diversity of Sutterella seckii.</title>
        <authorList>
            <person name="Chaplin A.V."/>
            <person name="Sokolova S.R."/>
            <person name="Mosin K.A."/>
            <person name="Ivanova E.L."/>
            <person name="Kochetkova T.O."/>
            <person name="Goltsov A.Y."/>
            <person name="Trofimov D.Y."/>
            <person name="Efimov B.A."/>
        </authorList>
    </citation>
    <scope>NUCLEOTIDE SEQUENCE [LARGE SCALE GENOMIC DNA]</scope>
    <source>
        <strain evidence="2 3">ASD3426</strain>
    </source>
</reference>
<evidence type="ECO:0000313" key="2">
    <source>
        <dbReference type="EMBL" id="KAB7650797.1"/>
    </source>
</evidence>
<dbReference type="EMBL" id="WEHW01000028">
    <property type="protein sequence ID" value="KAB7650797.1"/>
    <property type="molecule type" value="Genomic_DNA"/>
</dbReference>
<organism evidence="2 3">
    <name type="scientific">Sutterella seckii</name>
    <dbReference type="NCBI Taxonomy" id="1944635"/>
    <lineage>
        <taxon>Bacteria</taxon>
        <taxon>Pseudomonadati</taxon>
        <taxon>Pseudomonadota</taxon>
        <taxon>Betaproteobacteria</taxon>
        <taxon>Burkholderiales</taxon>
        <taxon>Sutterellaceae</taxon>
        <taxon>Sutterella</taxon>
    </lineage>
</organism>
<gene>
    <name evidence="2" type="ORF">GBM96_07785</name>
</gene>
<dbReference type="Pfam" id="PF06048">
    <property type="entry name" value="DUF927"/>
    <property type="match status" value="1"/>
</dbReference>